<keyword evidence="12" id="KW-1185">Reference proteome</keyword>
<gene>
    <name evidence="11" type="primary">Ervk6_0</name>
    <name evidence="11" type="ORF">RHIAFR_R11311</name>
</gene>
<reference evidence="11 12" key="1">
    <citation type="submission" date="2019-09" db="EMBL/GenBank/DDBJ databases">
        <title>Bird 10,000 Genomes (B10K) Project - Family phase.</title>
        <authorList>
            <person name="Zhang G."/>
        </authorList>
    </citation>
    <scope>NUCLEOTIDE SEQUENCE [LARGE SCALE GENOMIC DNA]</scope>
    <source>
        <strain evidence="11">B10K-DU-002-36</strain>
        <tissue evidence="11">Muscle</tissue>
    </source>
</reference>
<comment type="caution">
    <text evidence="11">The sequence shown here is derived from an EMBL/GenBank/DDBJ whole genome shotgun (WGS) entry which is preliminary data.</text>
</comment>
<dbReference type="GO" id="GO:0015074">
    <property type="term" value="P:DNA integration"/>
    <property type="evidence" value="ECO:0007669"/>
    <property type="project" value="InterPro"/>
</dbReference>
<evidence type="ECO:0000313" key="12">
    <source>
        <dbReference type="Proteomes" id="UP000525158"/>
    </source>
</evidence>
<keyword evidence="7" id="KW-0378">Hydrolase</keyword>
<evidence type="ECO:0000256" key="1">
    <source>
        <dbReference type="ARBA" id="ARBA00012493"/>
    </source>
</evidence>
<dbReference type="GO" id="GO:0003964">
    <property type="term" value="F:RNA-directed DNA polymerase activity"/>
    <property type="evidence" value="ECO:0007669"/>
    <property type="project" value="UniProtKB-KW"/>
</dbReference>
<keyword evidence="4" id="KW-0540">Nuclease</keyword>
<protein>
    <recommendedName>
        <fullName evidence="1">RNA-directed DNA polymerase</fullName>
        <ecNumber evidence="1">2.7.7.49</ecNumber>
    </recommendedName>
</protein>
<dbReference type="PANTHER" id="PTHR41694">
    <property type="entry name" value="ENDOGENOUS RETROVIRUS GROUP K MEMBER POL PROTEIN"/>
    <property type="match status" value="1"/>
</dbReference>
<dbReference type="GO" id="GO:0035613">
    <property type="term" value="F:RNA stem-loop binding"/>
    <property type="evidence" value="ECO:0007669"/>
    <property type="project" value="TreeGrafter"/>
</dbReference>
<dbReference type="Gene3D" id="1.10.10.200">
    <property type="match status" value="1"/>
</dbReference>
<dbReference type="InterPro" id="IPR036397">
    <property type="entry name" value="RNaseH_sf"/>
</dbReference>
<dbReference type="PROSITE" id="PS50994">
    <property type="entry name" value="INTEGRASE"/>
    <property type="match status" value="1"/>
</dbReference>
<evidence type="ECO:0000256" key="3">
    <source>
        <dbReference type="ARBA" id="ARBA00022695"/>
    </source>
</evidence>
<evidence type="ECO:0000256" key="6">
    <source>
        <dbReference type="ARBA" id="ARBA00022759"/>
    </source>
</evidence>
<sequence>NIVTNSAYVAGVTARAEHALLKQVSNKKIYSLLSKLIYLVSHREHPYFVMHIRSHPHLPGFLAEGNRRADSLAMPENLVLSADLPQLPQIPALIRMFHLTRAQAKAIVATCPSCQKLQLPSLGMGGNPRGINSGEVWQMDVTHFPEFGRLKYIHVCIDTFSGAMYASAHAGESAKDVEKHLIQAFAALGVP</sequence>
<feature type="non-terminal residue" evidence="11">
    <location>
        <position position="191"/>
    </location>
</feature>
<organism evidence="11 12">
    <name type="scientific">Smutsornis africanus</name>
    <name type="common">Double-banded courser</name>
    <name type="synonym">Rhinoptilus africanus</name>
    <dbReference type="NCBI Taxonomy" id="240209"/>
    <lineage>
        <taxon>Eukaryota</taxon>
        <taxon>Metazoa</taxon>
        <taxon>Chordata</taxon>
        <taxon>Craniata</taxon>
        <taxon>Vertebrata</taxon>
        <taxon>Euteleostomi</taxon>
        <taxon>Archelosauria</taxon>
        <taxon>Archosauria</taxon>
        <taxon>Dinosauria</taxon>
        <taxon>Saurischia</taxon>
        <taxon>Theropoda</taxon>
        <taxon>Coelurosauria</taxon>
        <taxon>Aves</taxon>
        <taxon>Neognathae</taxon>
        <taxon>Neoaves</taxon>
        <taxon>Charadriiformes</taxon>
        <taxon>Glareolidae</taxon>
        <taxon>Rhinoptilus</taxon>
    </lineage>
</organism>
<feature type="domain" description="RNase H type-1" evidence="9">
    <location>
        <begin position="1"/>
        <end position="78"/>
    </location>
</feature>
<dbReference type="AlphaFoldDB" id="A0A7L1IKA5"/>
<feature type="domain" description="Integrase catalytic" evidence="10">
    <location>
        <begin position="124"/>
        <end position="191"/>
    </location>
</feature>
<keyword evidence="3" id="KW-0548">Nucleotidyltransferase</keyword>
<evidence type="ECO:0000259" key="10">
    <source>
        <dbReference type="PROSITE" id="PS50994"/>
    </source>
</evidence>
<proteinExistence type="predicted"/>
<dbReference type="EMBL" id="VXBO01004933">
    <property type="protein sequence ID" value="NXN38968.1"/>
    <property type="molecule type" value="Genomic_DNA"/>
</dbReference>
<keyword evidence="6" id="KW-0255">Endonuclease</keyword>
<name>A0A7L1IKA5_SMUAF</name>
<evidence type="ECO:0000313" key="11">
    <source>
        <dbReference type="EMBL" id="NXN38968.1"/>
    </source>
</evidence>
<evidence type="ECO:0000256" key="5">
    <source>
        <dbReference type="ARBA" id="ARBA00022723"/>
    </source>
</evidence>
<dbReference type="GO" id="GO:0004523">
    <property type="term" value="F:RNA-DNA hybrid ribonuclease activity"/>
    <property type="evidence" value="ECO:0007669"/>
    <property type="project" value="InterPro"/>
</dbReference>
<evidence type="ECO:0000256" key="7">
    <source>
        <dbReference type="ARBA" id="ARBA00022801"/>
    </source>
</evidence>
<dbReference type="SUPFAM" id="SSF46919">
    <property type="entry name" value="N-terminal Zn binding domain of HIV integrase"/>
    <property type="match status" value="1"/>
</dbReference>
<keyword evidence="2" id="KW-0808">Transferase</keyword>
<dbReference type="InterPro" id="IPR012337">
    <property type="entry name" value="RNaseH-like_sf"/>
</dbReference>
<dbReference type="Pfam" id="PF00665">
    <property type="entry name" value="rve"/>
    <property type="match status" value="1"/>
</dbReference>
<keyword evidence="8" id="KW-0695">RNA-directed DNA polymerase</keyword>
<dbReference type="PROSITE" id="PS50879">
    <property type="entry name" value="RNASE_H_1"/>
    <property type="match status" value="1"/>
</dbReference>
<keyword evidence="5" id="KW-0479">Metal-binding</keyword>
<dbReference type="InterPro" id="IPR001584">
    <property type="entry name" value="Integrase_cat-core"/>
</dbReference>
<evidence type="ECO:0000256" key="8">
    <source>
        <dbReference type="ARBA" id="ARBA00022918"/>
    </source>
</evidence>
<dbReference type="Pfam" id="PF02022">
    <property type="entry name" value="Integrase_Zn"/>
    <property type="match status" value="1"/>
</dbReference>
<evidence type="ECO:0000256" key="4">
    <source>
        <dbReference type="ARBA" id="ARBA00022722"/>
    </source>
</evidence>
<accession>A0A7L1IKA5</accession>
<dbReference type="Proteomes" id="UP000525158">
    <property type="component" value="Unassembled WGS sequence"/>
</dbReference>
<dbReference type="PANTHER" id="PTHR41694:SF3">
    <property type="entry name" value="RNA-DIRECTED DNA POLYMERASE-RELATED"/>
    <property type="match status" value="1"/>
</dbReference>
<dbReference type="EC" id="2.7.7.49" evidence="1"/>
<feature type="non-terminal residue" evidence="11">
    <location>
        <position position="1"/>
    </location>
</feature>
<dbReference type="InterPro" id="IPR017856">
    <property type="entry name" value="Integrase-like_N"/>
</dbReference>
<dbReference type="InterPro" id="IPR003308">
    <property type="entry name" value="Integrase_Zn-bd_dom_N"/>
</dbReference>
<dbReference type="Gene3D" id="3.30.420.10">
    <property type="entry name" value="Ribonuclease H-like superfamily/Ribonuclease H"/>
    <property type="match status" value="2"/>
</dbReference>
<dbReference type="SUPFAM" id="SSF53098">
    <property type="entry name" value="Ribonuclease H-like"/>
    <property type="match status" value="2"/>
</dbReference>
<evidence type="ECO:0000256" key="2">
    <source>
        <dbReference type="ARBA" id="ARBA00022679"/>
    </source>
</evidence>
<dbReference type="InterPro" id="IPR002156">
    <property type="entry name" value="RNaseH_domain"/>
</dbReference>
<evidence type="ECO:0000259" key="9">
    <source>
        <dbReference type="PROSITE" id="PS50879"/>
    </source>
</evidence>
<dbReference type="GO" id="GO:0008270">
    <property type="term" value="F:zinc ion binding"/>
    <property type="evidence" value="ECO:0007669"/>
    <property type="project" value="InterPro"/>
</dbReference>